<sequence length="134" mass="15036">MNASLYVFYDGACSLCTRIARLLQKLDWRRRLVLLSFRAPGVIATYGLDPARAEARLQVQVAGRTLEGIAAVEAVAARLPLLWPLWPWIVLVRRLGIGDPIYDWVARHRWVWGRRSTCAGTCAPAMRPAPPGDR</sequence>
<protein>
    <submittedName>
        <fullName evidence="1">DUF393 domain-containing protein</fullName>
    </submittedName>
</protein>
<reference evidence="1 2" key="1">
    <citation type="submission" date="2023-07" db="EMBL/GenBank/DDBJ databases">
        <title>Novel species of Thermanaerothrix with wide hydrolytic capabilities.</title>
        <authorList>
            <person name="Zayulina K.S."/>
            <person name="Podosokorskaya O.A."/>
            <person name="Elcheninov A.G."/>
        </authorList>
    </citation>
    <scope>NUCLEOTIDE SEQUENCE [LARGE SCALE GENOMIC DNA]</scope>
    <source>
        <strain evidence="1 2">4228-RoL</strain>
    </source>
</reference>
<dbReference type="RefSeq" id="WP_315625344.1">
    <property type="nucleotide sequence ID" value="NZ_JAUHMF010000002.1"/>
</dbReference>
<accession>A0ABU3NPA2</accession>
<keyword evidence="2" id="KW-1185">Reference proteome</keyword>
<organism evidence="1 2">
    <name type="scientific">Thermanaerothrix solaris</name>
    <dbReference type="NCBI Taxonomy" id="3058434"/>
    <lineage>
        <taxon>Bacteria</taxon>
        <taxon>Bacillati</taxon>
        <taxon>Chloroflexota</taxon>
        <taxon>Anaerolineae</taxon>
        <taxon>Anaerolineales</taxon>
        <taxon>Anaerolineaceae</taxon>
        <taxon>Thermanaerothrix</taxon>
    </lineage>
</organism>
<gene>
    <name evidence="1" type="ORF">QYE77_10400</name>
</gene>
<evidence type="ECO:0000313" key="1">
    <source>
        <dbReference type="EMBL" id="MDT8898680.1"/>
    </source>
</evidence>
<dbReference type="Pfam" id="PF04134">
    <property type="entry name" value="DCC1-like"/>
    <property type="match status" value="1"/>
</dbReference>
<proteinExistence type="predicted"/>
<comment type="caution">
    <text evidence="1">The sequence shown here is derived from an EMBL/GenBank/DDBJ whole genome shotgun (WGS) entry which is preliminary data.</text>
</comment>
<dbReference type="Proteomes" id="UP001254165">
    <property type="component" value="Unassembled WGS sequence"/>
</dbReference>
<name>A0ABU3NPA2_9CHLR</name>
<dbReference type="EMBL" id="JAUHMF010000002">
    <property type="protein sequence ID" value="MDT8898680.1"/>
    <property type="molecule type" value="Genomic_DNA"/>
</dbReference>
<evidence type="ECO:0000313" key="2">
    <source>
        <dbReference type="Proteomes" id="UP001254165"/>
    </source>
</evidence>
<dbReference type="InterPro" id="IPR007263">
    <property type="entry name" value="DCC1-like"/>
</dbReference>